<name>F1ZB45_9SPHN</name>
<dbReference type="STRING" id="983920.Y88_0140"/>
<organism evidence="2 3">
    <name type="scientific">Novosphingobium nitrogenifigens DSM 19370</name>
    <dbReference type="NCBI Taxonomy" id="983920"/>
    <lineage>
        <taxon>Bacteria</taxon>
        <taxon>Pseudomonadati</taxon>
        <taxon>Pseudomonadota</taxon>
        <taxon>Alphaproteobacteria</taxon>
        <taxon>Sphingomonadales</taxon>
        <taxon>Sphingomonadaceae</taxon>
        <taxon>Novosphingobium</taxon>
    </lineage>
</organism>
<feature type="domain" description="Carboxymuconolactone decarboxylase-like" evidence="1">
    <location>
        <begin position="41"/>
        <end position="121"/>
    </location>
</feature>
<dbReference type="InterPro" id="IPR004675">
    <property type="entry name" value="AhpD_core"/>
</dbReference>
<dbReference type="SUPFAM" id="SSF69118">
    <property type="entry name" value="AhpD-like"/>
    <property type="match status" value="1"/>
</dbReference>
<dbReference type="eggNOG" id="COG2128">
    <property type="taxonomic scope" value="Bacteria"/>
</dbReference>
<evidence type="ECO:0000313" key="2">
    <source>
        <dbReference type="EMBL" id="EGD58088.1"/>
    </source>
</evidence>
<dbReference type="GO" id="GO:0051920">
    <property type="term" value="F:peroxiredoxin activity"/>
    <property type="evidence" value="ECO:0007669"/>
    <property type="project" value="InterPro"/>
</dbReference>
<gene>
    <name evidence="2" type="ORF">Y88_0140</name>
</gene>
<reference evidence="2 3" key="1">
    <citation type="journal article" date="2012" name="J. Bacteriol.">
        <title>Draft Genome Sequence of Novosphingobium nitrogenifigens Y88T.</title>
        <authorList>
            <person name="Strabala T.J."/>
            <person name="Macdonald L."/>
            <person name="Liu V."/>
            <person name="Smit A.M."/>
        </authorList>
    </citation>
    <scope>NUCLEOTIDE SEQUENCE [LARGE SCALE GENOMIC DNA]</scope>
    <source>
        <strain evidence="2 3">DSM 19370</strain>
    </source>
</reference>
<dbReference type="OrthoDB" id="9808310at2"/>
<accession>F1ZB45</accession>
<evidence type="ECO:0000259" key="1">
    <source>
        <dbReference type="Pfam" id="PF02627"/>
    </source>
</evidence>
<dbReference type="PANTHER" id="PTHR35446">
    <property type="entry name" value="SI:CH211-175M2.5"/>
    <property type="match status" value="1"/>
</dbReference>
<dbReference type="InterPro" id="IPR029032">
    <property type="entry name" value="AhpD-like"/>
</dbReference>
<dbReference type="RefSeq" id="WP_008067406.1">
    <property type="nucleotide sequence ID" value="NZ_AQWK01000006.1"/>
</dbReference>
<keyword evidence="2" id="KW-0560">Oxidoreductase</keyword>
<dbReference type="HOGENOM" id="CLU_082760_5_0_5"/>
<dbReference type="InParanoid" id="F1ZB45"/>
<dbReference type="Gene3D" id="1.20.1290.10">
    <property type="entry name" value="AhpD-like"/>
    <property type="match status" value="1"/>
</dbReference>
<keyword evidence="3" id="KW-1185">Reference proteome</keyword>
<keyword evidence="2" id="KW-0575">Peroxidase</keyword>
<dbReference type="PANTHER" id="PTHR35446:SF3">
    <property type="entry name" value="CMD DOMAIN-CONTAINING PROTEIN"/>
    <property type="match status" value="1"/>
</dbReference>
<comment type="caution">
    <text evidence="2">The sequence shown here is derived from an EMBL/GenBank/DDBJ whole genome shotgun (WGS) entry which is preliminary data.</text>
</comment>
<dbReference type="AlphaFoldDB" id="F1ZB45"/>
<dbReference type="Proteomes" id="UP000004728">
    <property type="component" value="Unassembled WGS sequence"/>
</dbReference>
<dbReference type="Pfam" id="PF02627">
    <property type="entry name" value="CMD"/>
    <property type="match status" value="1"/>
</dbReference>
<protein>
    <submittedName>
        <fullName evidence="2">Uncharacterized peroxidase-related enzyme</fullName>
    </submittedName>
</protein>
<evidence type="ECO:0000313" key="3">
    <source>
        <dbReference type="Proteomes" id="UP000004728"/>
    </source>
</evidence>
<dbReference type="InterPro" id="IPR003779">
    <property type="entry name" value="CMD-like"/>
</dbReference>
<proteinExistence type="predicted"/>
<dbReference type="EMBL" id="AEWJ01000044">
    <property type="protein sequence ID" value="EGD58088.1"/>
    <property type="molecule type" value="Genomic_DNA"/>
</dbReference>
<dbReference type="NCBIfam" id="TIGR00778">
    <property type="entry name" value="ahpD_dom"/>
    <property type="match status" value="1"/>
</dbReference>
<sequence>MSRIAIPSYEDQPSASQPLLDAVQGQLGVIPNLFLLVGSSPAVLEGLIALNGALGRTLDVRTRERIAIAVAEATGCDYCLSVHSFLAANMAGLDADEIAANRAGHSLDARADAAVVFARAVVRTRGKVDGTDISAVKLAGFSDAQVIEIVANVAINVFTNLTNNVAQTDIDFPIVRAGA</sequence>